<evidence type="ECO:0000313" key="2">
    <source>
        <dbReference type="EMBL" id="MYH60289.1"/>
    </source>
</evidence>
<sequence>MPAKRYRVSLTSEERKELDTQVNTGTGSGRRSRRARILLMADEAQESGGFKDAEIAKALGVHARTVERVRERCVTVGIESALTHTRPKRKRPRGLAKPTQCFCIERQLAFHHR</sequence>
<accession>A0A6B1FUM4</accession>
<name>A0A6B1FUM4_9CHLR</name>
<dbReference type="InterPro" id="IPR009057">
    <property type="entry name" value="Homeodomain-like_sf"/>
</dbReference>
<protein>
    <submittedName>
        <fullName evidence="2">Helix-turn-helix domain-containing protein</fullName>
    </submittedName>
</protein>
<comment type="caution">
    <text evidence="2">The sequence shown here is derived from an EMBL/GenBank/DDBJ whole genome shotgun (WGS) entry which is preliminary data.</text>
</comment>
<dbReference type="Pfam" id="PF13384">
    <property type="entry name" value="HTH_23"/>
    <property type="match status" value="1"/>
</dbReference>
<dbReference type="SUPFAM" id="SSF46689">
    <property type="entry name" value="Homeodomain-like"/>
    <property type="match status" value="1"/>
</dbReference>
<dbReference type="AlphaFoldDB" id="A0A6B1FUM4"/>
<evidence type="ECO:0000256" key="1">
    <source>
        <dbReference type="SAM" id="MobiDB-lite"/>
    </source>
</evidence>
<reference evidence="2" key="1">
    <citation type="submission" date="2019-09" db="EMBL/GenBank/DDBJ databases">
        <title>Characterisation of the sponge microbiome using genome-centric metagenomics.</title>
        <authorList>
            <person name="Engelberts J.P."/>
            <person name="Robbins S.J."/>
            <person name="De Goeij J.M."/>
            <person name="Aranda M."/>
            <person name="Bell S.C."/>
            <person name="Webster N.S."/>
        </authorList>
    </citation>
    <scope>NUCLEOTIDE SEQUENCE</scope>
    <source>
        <strain evidence="2">SB0675_bin_29</strain>
    </source>
</reference>
<dbReference type="EMBL" id="VYDA01000017">
    <property type="protein sequence ID" value="MYH60289.1"/>
    <property type="molecule type" value="Genomic_DNA"/>
</dbReference>
<proteinExistence type="predicted"/>
<feature type="region of interest" description="Disordered" evidence="1">
    <location>
        <begin position="1"/>
        <end position="31"/>
    </location>
</feature>
<gene>
    <name evidence="2" type="ORF">F4148_00460</name>
</gene>
<organism evidence="2">
    <name type="scientific">Caldilineaceae bacterium SB0675_bin_29</name>
    <dbReference type="NCBI Taxonomy" id="2605266"/>
    <lineage>
        <taxon>Bacteria</taxon>
        <taxon>Bacillati</taxon>
        <taxon>Chloroflexota</taxon>
        <taxon>Caldilineae</taxon>
        <taxon>Caldilineales</taxon>
        <taxon>Caldilineaceae</taxon>
    </lineage>
</organism>